<dbReference type="Pfam" id="PF05192">
    <property type="entry name" value="MutS_III"/>
    <property type="match status" value="1"/>
</dbReference>
<dbReference type="SUPFAM" id="SSF53150">
    <property type="entry name" value="DNA repair protein MutS, domain II"/>
    <property type="match status" value="1"/>
</dbReference>
<dbReference type="PANTHER" id="PTHR11361">
    <property type="entry name" value="DNA MISMATCH REPAIR PROTEIN MUTS FAMILY MEMBER"/>
    <property type="match status" value="1"/>
</dbReference>
<dbReference type="Gene3D" id="3.30.420.110">
    <property type="entry name" value="MutS, connector domain"/>
    <property type="match status" value="1"/>
</dbReference>
<comment type="similarity">
    <text evidence="1">Belongs to the DNA mismatch repair MutS family.</text>
</comment>
<reference evidence="9" key="1">
    <citation type="submission" date="2024-06" db="EMBL/GenBank/DDBJ databases">
        <title>Multi-omics analyses provide insights into the biosynthesis of the anticancer antibiotic pleurotin in Hohenbuehelia grisea.</title>
        <authorList>
            <person name="Weaver J.A."/>
            <person name="Alberti F."/>
        </authorList>
    </citation>
    <scope>NUCLEOTIDE SEQUENCE [LARGE SCALE GENOMIC DNA]</scope>
    <source>
        <strain evidence="9">T-177</strain>
    </source>
</reference>
<keyword evidence="3" id="KW-0067">ATP-binding</keyword>
<protein>
    <recommendedName>
        <fullName evidence="7">DNA mismatch repair proteins mutS family domain-containing protein</fullName>
    </recommendedName>
</protein>
<name>A0ABR3J4C5_9AGAR</name>
<dbReference type="Gene3D" id="1.10.1420.10">
    <property type="match status" value="2"/>
</dbReference>
<evidence type="ECO:0000313" key="9">
    <source>
        <dbReference type="Proteomes" id="UP001556367"/>
    </source>
</evidence>
<dbReference type="SMART" id="SM00534">
    <property type="entry name" value="MUTSac"/>
    <property type="match status" value="1"/>
</dbReference>
<keyword evidence="2" id="KW-0547">Nucleotide-binding</keyword>
<dbReference type="SMART" id="SM00533">
    <property type="entry name" value="MUTSd"/>
    <property type="match status" value="1"/>
</dbReference>
<dbReference type="Pfam" id="PF00488">
    <property type="entry name" value="MutS_V"/>
    <property type="match status" value="1"/>
</dbReference>
<dbReference type="InterPro" id="IPR045076">
    <property type="entry name" value="MutS"/>
</dbReference>
<evidence type="ECO:0000313" key="8">
    <source>
        <dbReference type="EMBL" id="KAL0950493.1"/>
    </source>
</evidence>
<feature type="domain" description="DNA mismatch repair proteins mutS family" evidence="7">
    <location>
        <begin position="685"/>
        <end position="701"/>
    </location>
</feature>
<dbReference type="EMBL" id="JASNQZ010000011">
    <property type="protein sequence ID" value="KAL0950493.1"/>
    <property type="molecule type" value="Genomic_DNA"/>
</dbReference>
<feature type="region of interest" description="Disordered" evidence="6">
    <location>
        <begin position="1"/>
        <end position="62"/>
    </location>
</feature>
<organism evidence="8 9">
    <name type="scientific">Hohenbuehelia grisea</name>
    <dbReference type="NCBI Taxonomy" id="104357"/>
    <lineage>
        <taxon>Eukaryota</taxon>
        <taxon>Fungi</taxon>
        <taxon>Dikarya</taxon>
        <taxon>Basidiomycota</taxon>
        <taxon>Agaricomycotina</taxon>
        <taxon>Agaricomycetes</taxon>
        <taxon>Agaricomycetidae</taxon>
        <taxon>Agaricales</taxon>
        <taxon>Pleurotineae</taxon>
        <taxon>Pleurotaceae</taxon>
        <taxon>Hohenbuehelia</taxon>
    </lineage>
</organism>
<evidence type="ECO:0000256" key="4">
    <source>
        <dbReference type="ARBA" id="ARBA00023125"/>
    </source>
</evidence>
<evidence type="ECO:0000259" key="7">
    <source>
        <dbReference type="PROSITE" id="PS00486"/>
    </source>
</evidence>
<comment type="caution">
    <text evidence="8">The sequence shown here is derived from an EMBL/GenBank/DDBJ whole genome shotgun (WGS) entry which is preliminary data.</text>
</comment>
<dbReference type="PIRSF" id="PIRSF005813">
    <property type="entry name" value="MSH2"/>
    <property type="match status" value="1"/>
</dbReference>
<proteinExistence type="inferred from homology"/>
<dbReference type="Proteomes" id="UP001556367">
    <property type="component" value="Unassembled WGS sequence"/>
</dbReference>
<dbReference type="Gene3D" id="3.40.50.300">
    <property type="entry name" value="P-loop containing nucleotide triphosphate hydrolases"/>
    <property type="match status" value="1"/>
</dbReference>
<dbReference type="SUPFAM" id="SSF52540">
    <property type="entry name" value="P-loop containing nucleoside triphosphate hydrolases"/>
    <property type="match status" value="1"/>
</dbReference>
<dbReference type="InterPro" id="IPR011184">
    <property type="entry name" value="DNA_mismatch_repair_Msh2"/>
</dbReference>
<keyword evidence="9" id="KW-1185">Reference proteome</keyword>
<evidence type="ECO:0000256" key="1">
    <source>
        <dbReference type="ARBA" id="ARBA00006271"/>
    </source>
</evidence>
<dbReference type="SUPFAM" id="SSF48334">
    <property type="entry name" value="DNA repair protein MutS, domain III"/>
    <property type="match status" value="1"/>
</dbReference>
<feature type="compositionally biased region" description="Polar residues" evidence="6">
    <location>
        <begin position="24"/>
        <end position="39"/>
    </location>
</feature>
<evidence type="ECO:0000256" key="2">
    <source>
        <dbReference type="ARBA" id="ARBA00022741"/>
    </source>
</evidence>
<accession>A0ABR3J4C5</accession>
<dbReference type="PANTHER" id="PTHR11361:SF21">
    <property type="entry name" value="MUTS PROTEIN HOMOLOG 4"/>
    <property type="match status" value="1"/>
</dbReference>
<dbReference type="InterPro" id="IPR036678">
    <property type="entry name" value="MutS_con_dom_sf"/>
</dbReference>
<dbReference type="PROSITE" id="PS00486">
    <property type="entry name" value="DNA_MISMATCH_REPAIR_2"/>
    <property type="match status" value="1"/>
</dbReference>
<gene>
    <name evidence="8" type="ORF">HGRIS_007304</name>
</gene>
<dbReference type="InterPro" id="IPR027417">
    <property type="entry name" value="P-loop_NTPase"/>
</dbReference>
<keyword evidence="4" id="KW-0238">DNA-binding</keyword>
<evidence type="ECO:0000256" key="3">
    <source>
        <dbReference type="ARBA" id="ARBA00022840"/>
    </source>
</evidence>
<dbReference type="InterPro" id="IPR007696">
    <property type="entry name" value="DNA_mismatch_repair_MutS_core"/>
</dbReference>
<dbReference type="InterPro" id="IPR000432">
    <property type="entry name" value="DNA_mismatch_repair_MutS_C"/>
</dbReference>
<dbReference type="InterPro" id="IPR007861">
    <property type="entry name" value="DNA_mismatch_repair_MutS_clamp"/>
</dbReference>
<evidence type="ECO:0000256" key="6">
    <source>
        <dbReference type="SAM" id="MobiDB-lite"/>
    </source>
</evidence>
<keyword evidence="5" id="KW-0469">Meiosis</keyword>
<evidence type="ECO:0000256" key="5">
    <source>
        <dbReference type="ARBA" id="ARBA00023254"/>
    </source>
</evidence>
<sequence>MSKQPTKRIFSGPSWPLSTPCPSPSRTAKSRPQTNQSRKNTGHRRLWTTQSRPNTARPVTAVSTRHEGSYVIALFEGRGVAREVGMAALDKDTGKVVMVQLTDCPTYVKTLHQMNLHSPCLIIVPDTFLSSIDASFGSTGGGSRTNSNSLLIEYIQEEFPRIQIDPVGRRYWNEAAGLEFINQLCVEDDERAATVVAVSNKYYALSAASALFKHAEAKLNTRFASGSLRIRYAAVEGTMMIDTDTARNLELVGNMASNKSTHSLFGILNYTYTAMASRLLRVNLLAPLTSQTAIDARLDVVEELVQTEDMFAAIRAALKAMNKLDFDKLIVSLASSETRVTNIAKPSSARVTQMLNLRNLLRSIPLLRAALSGSRSQLLQVIHAMLSDERLAKIEGLVCDSLNEESAPSKGGISAVNSRVYAVKASRNRLLDVARETYKENVADIHQLSRSLSDAHGGLSLALVWQDTGFVLTLKKSDLEGELPKGFINTVLKKGKWHFTTMDLKKLNARMKDALDEALILSDKVIQDLVADIVLDIGALYKASEAVSLVDMLWSFANASINRNYVRPEFTDTLAIKSGRHPILETINSAGSLVPNDVYADDSSMFQLVQGPNMSGKSTYLRQIGLLAVMAMSGCFVPAEYASFRVHDALLSRLSNEDDMAKGLSTFSSEMATSAMILGMSTTRSLVLIDELGRGTSPTEGLGMSHAIAEGLIETKCFVYFTTHFGELATTLSPKPNLVNLHLSVQRSRPSAASFGMTYQYKIVDGTAEDLGHYGHALGFQQCVKLTIPNYVGLEIARLADLPEDVHIKAKEVSDRLTMLDTRQNEDSRSNKILLRRKALLTLRTQLAQAFKHSALHDEDLVRYLSRIQKEVAKVFLETE</sequence>
<dbReference type="Pfam" id="PF05190">
    <property type="entry name" value="MutS_IV"/>
    <property type="match status" value="1"/>
</dbReference>
<dbReference type="InterPro" id="IPR036187">
    <property type="entry name" value="DNA_mismatch_repair_MutS_sf"/>
</dbReference>